<name>A0ABS7WQ76_9BACT</name>
<feature type="domain" description="Flagellar protein FlgJ N-terminal" evidence="1">
    <location>
        <begin position="71"/>
        <end position="107"/>
    </location>
</feature>
<reference evidence="2 3" key="1">
    <citation type="submission" date="2020-07" db="EMBL/GenBank/DDBJ databases">
        <title>Transfer of Campylobacter canadensis to the novel genus Avispirillum gen. nov., that also includes two novel species recovered from migratory waterfowl: Avispirillum anseris sp. nov. and Avispirillum brantae sp. nov.</title>
        <authorList>
            <person name="Miller W.G."/>
            <person name="Chapman M.H."/>
            <person name="Yee E."/>
            <person name="Inglis G.D."/>
        </authorList>
    </citation>
    <scope>NUCLEOTIDE SEQUENCE [LARGE SCALE GENOMIC DNA]</scope>
    <source>
        <strain evidence="2 3">L283</strain>
    </source>
</reference>
<protein>
    <submittedName>
        <fullName evidence="2">Rod-binding protein</fullName>
    </submittedName>
</protein>
<evidence type="ECO:0000313" key="2">
    <source>
        <dbReference type="EMBL" id="MBZ7986926.1"/>
    </source>
</evidence>
<keyword evidence="3" id="KW-1185">Reference proteome</keyword>
<sequence length="113" mass="12870">MKINNFNNTYNSTHNINRNLANMSVKNEFDNFLNKEIQAKSNEDKLLKEQTDEYEALMIKSVLDLSLKTSNSLFGKDAGDDIYNSMYNDAISKSLSGGLGISNMLYNFLKERV</sequence>
<dbReference type="Proteomes" id="UP000786183">
    <property type="component" value="Unassembled WGS sequence"/>
</dbReference>
<dbReference type="EMBL" id="JACGBB010000003">
    <property type="protein sequence ID" value="MBZ7986926.1"/>
    <property type="molecule type" value="Genomic_DNA"/>
</dbReference>
<organism evidence="2 3">
    <name type="scientific">Campylobacter canadensis</name>
    <dbReference type="NCBI Taxonomy" id="449520"/>
    <lineage>
        <taxon>Bacteria</taxon>
        <taxon>Pseudomonadati</taxon>
        <taxon>Campylobacterota</taxon>
        <taxon>Epsilonproteobacteria</taxon>
        <taxon>Campylobacterales</taxon>
        <taxon>Campylobacteraceae</taxon>
        <taxon>Campylobacter</taxon>
    </lineage>
</organism>
<evidence type="ECO:0000313" key="3">
    <source>
        <dbReference type="Proteomes" id="UP000786183"/>
    </source>
</evidence>
<dbReference type="Pfam" id="PF10135">
    <property type="entry name" value="Rod-binding"/>
    <property type="match status" value="1"/>
</dbReference>
<gene>
    <name evidence="2" type="ORF">AVCANL283_02170</name>
</gene>
<dbReference type="InterPro" id="IPR019301">
    <property type="entry name" value="Flagellar_prot_FlgJ_N"/>
</dbReference>
<proteinExistence type="predicted"/>
<accession>A0ABS7WQ76</accession>
<evidence type="ECO:0000259" key="1">
    <source>
        <dbReference type="Pfam" id="PF10135"/>
    </source>
</evidence>
<comment type="caution">
    <text evidence="2">The sequence shown here is derived from an EMBL/GenBank/DDBJ whole genome shotgun (WGS) entry which is preliminary data.</text>
</comment>